<proteinExistence type="predicted"/>
<name>A0ABP6GFI1_9ACTN</name>
<reference evidence="3" key="1">
    <citation type="journal article" date="2019" name="Int. J. Syst. Evol. Microbiol.">
        <title>The Global Catalogue of Microorganisms (GCM) 10K type strain sequencing project: providing services to taxonomists for standard genome sequencing and annotation.</title>
        <authorList>
            <consortium name="The Broad Institute Genomics Platform"/>
            <consortium name="The Broad Institute Genome Sequencing Center for Infectious Disease"/>
            <person name="Wu L."/>
            <person name="Ma J."/>
        </authorList>
    </citation>
    <scope>NUCLEOTIDE SEQUENCE [LARGE SCALE GENOMIC DNA]</scope>
    <source>
        <strain evidence="3">JCM 4542</strain>
    </source>
</reference>
<protein>
    <submittedName>
        <fullName evidence="2">Uncharacterized protein</fullName>
    </submittedName>
</protein>
<dbReference type="EMBL" id="BAAASL010000015">
    <property type="protein sequence ID" value="GAA2720637.1"/>
    <property type="molecule type" value="Genomic_DNA"/>
</dbReference>
<feature type="region of interest" description="Disordered" evidence="1">
    <location>
        <begin position="1"/>
        <end position="23"/>
    </location>
</feature>
<evidence type="ECO:0000256" key="1">
    <source>
        <dbReference type="SAM" id="MobiDB-lite"/>
    </source>
</evidence>
<keyword evidence="3" id="KW-1185">Reference proteome</keyword>
<feature type="compositionally biased region" description="Low complexity" evidence="1">
    <location>
        <begin position="1"/>
        <end position="17"/>
    </location>
</feature>
<gene>
    <name evidence="2" type="ORF">GCM10010315_41490</name>
</gene>
<evidence type="ECO:0000313" key="2">
    <source>
        <dbReference type="EMBL" id="GAA2720637.1"/>
    </source>
</evidence>
<dbReference type="Proteomes" id="UP001500886">
    <property type="component" value="Unassembled WGS sequence"/>
</dbReference>
<evidence type="ECO:0000313" key="3">
    <source>
        <dbReference type="Proteomes" id="UP001500886"/>
    </source>
</evidence>
<accession>A0ABP6GFI1</accession>
<organism evidence="2 3">
    <name type="scientific">Streptomyces luteosporeus</name>
    <dbReference type="NCBI Taxonomy" id="173856"/>
    <lineage>
        <taxon>Bacteria</taxon>
        <taxon>Bacillati</taxon>
        <taxon>Actinomycetota</taxon>
        <taxon>Actinomycetes</taxon>
        <taxon>Kitasatosporales</taxon>
        <taxon>Streptomycetaceae</taxon>
        <taxon>Streptomyces</taxon>
    </lineage>
</organism>
<comment type="caution">
    <text evidence="2">The sequence shown here is derived from an EMBL/GenBank/DDBJ whole genome shotgun (WGS) entry which is preliminary data.</text>
</comment>
<sequence>MAPDKGPGATALGLPAGQQRRRQLPGLPAVLQTLQPLPHGGPEGRVGLGPQAVAGAFPADAVLTAVITTYFEDRIAAAEKEVEEARAALAAEAKVEQRQTERGAFA</sequence>